<reference evidence="3 4" key="1">
    <citation type="journal article" date="2015" name="Nature">
        <title>rRNA introns, odd ribosomes, and small enigmatic genomes across a large radiation of phyla.</title>
        <authorList>
            <person name="Brown C.T."/>
            <person name="Hug L.A."/>
            <person name="Thomas B.C."/>
            <person name="Sharon I."/>
            <person name="Castelle C.J."/>
            <person name="Singh A."/>
            <person name="Wilkins M.J."/>
            <person name="Williams K.H."/>
            <person name="Banfield J.F."/>
        </authorList>
    </citation>
    <scope>NUCLEOTIDE SEQUENCE [LARGE SCALE GENOMIC DNA]</scope>
</reference>
<accession>A0A0G0Z8R1</accession>
<dbReference type="Pfam" id="PF04294">
    <property type="entry name" value="VanW"/>
    <property type="match status" value="1"/>
</dbReference>
<feature type="transmembrane region" description="Helical" evidence="1">
    <location>
        <begin position="20"/>
        <end position="41"/>
    </location>
</feature>
<name>A0A0G0Z8R1_UNCC2</name>
<organism evidence="3 4">
    <name type="scientific">candidate division CPR2 bacterium GW2011_GWC1_41_48</name>
    <dbReference type="NCBI Taxonomy" id="1618344"/>
    <lineage>
        <taxon>Bacteria</taxon>
        <taxon>Bacteria division CPR2</taxon>
    </lineage>
</organism>
<feature type="domain" description="YoaR-like putative peptidoglycan binding" evidence="2">
    <location>
        <begin position="86"/>
        <end position="193"/>
    </location>
</feature>
<evidence type="ECO:0000313" key="4">
    <source>
        <dbReference type="Proteomes" id="UP000033869"/>
    </source>
</evidence>
<dbReference type="InterPro" id="IPR007391">
    <property type="entry name" value="Vancomycin_resist_VanW"/>
</dbReference>
<dbReference type="PANTHER" id="PTHR35788">
    <property type="entry name" value="EXPORTED PROTEIN-RELATED"/>
    <property type="match status" value="1"/>
</dbReference>
<dbReference type="InterPro" id="IPR052913">
    <property type="entry name" value="Glycopeptide_resist_protein"/>
</dbReference>
<gene>
    <name evidence="3" type="ORF">UU65_C0002G0211</name>
</gene>
<dbReference type="Proteomes" id="UP000033869">
    <property type="component" value="Unassembled WGS sequence"/>
</dbReference>
<proteinExistence type="predicted"/>
<dbReference type="AlphaFoldDB" id="A0A0G0Z8R1"/>
<dbReference type="EMBL" id="LCBL01000002">
    <property type="protein sequence ID" value="KKS09433.1"/>
    <property type="molecule type" value="Genomic_DNA"/>
</dbReference>
<dbReference type="InterPro" id="IPR022029">
    <property type="entry name" value="YoaR-like_PG-bd"/>
</dbReference>
<dbReference type="Pfam" id="PF12229">
    <property type="entry name" value="PG_binding_4"/>
    <property type="match status" value="2"/>
</dbReference>
<feature type="domain" description="YoaR-like putative peptidoglycan binding" evidence="2">
    <location>
        <begin position="261"/>
        <end position="337"/>
    </location>
</feature>
<keyword evidence="1" id="KW-0812">Transmembrane</keyword>
<evidence type="ECO:0000313" key="3">
    <source>
        <dbReference type="EMBL" id="KKS09433.1"/>
    </source>
</evidence>
<keyword evidence="1" id="KW-0472">Membrane</keyword>
<evidence type="ECO:0000259" key="2">
    <source>
        <dbReference type="Pfam" id="PF12229"/>
    </source>
</evidence>
<sequence length="579" mass="64495">MAAKKKKKAKEKIKKRDLDLLLALLGFFAFISIVFLASTFYSSNRIYSGIYIAGIDVSGKTKEEAKSLLDDKIINYEGAKFGNRKVKATDIGITFNVDKTVDTAYFFGRSSNIIKGFKERFKAGLKRQNIGLELETNEKLSAFILDETDKYNTKVGSSKIAWKEGIEYTEGENGKRILITETKLALLNNVKNLNDNESLREEVVKPDIILNKKDIAMIEDKVKKPIVIDENGKSRQINPGDMIGWFILHNEKDDYALTAYLWPKHQSTKVTATVNSEEVSRYVEKLSKGIDVSAKNAVLKVENGKIVVDQDSKDGLELDKADATSHIISAVNGSDKTVRLKVATKKAEVREDNLAELGIKELVSVGTSNFSGSPSNRIHNFKTGASKFNGVIIKPGEAFSFNKILGPVDASTGYLPELVIKENKTVPEYGGGLCQVSSTSFRAALNAGFPILERVNHAYPVVYYYPLGTDATIYLPSPDFKFKNDSTSYILIQTSVSGNTLKFEFYGTKKPVVSKFASNPEGQDAVLKVEDIKPLLYDQEWAGKGSVRSIWYRLLYEGDKLIKTDTFRSSYESPDKYPH</sequence>
<protein>
    <submittedName>
        <fullName evidence="3">VanW family protein</fullName>
    </submittedName>
</protein>
<comment type="caution">
    <text evidence="3">The sequence shown here is derived from an EMBL/GenBank/DDBJ whole genome shotgun (WGS) entry which is preliminary data.</text>
</comment>
<keyword evidence="1" id="KW-1133">Transmembrane helix</keyword>
<evidence type="ECO:0000256" key="1">
    <source>
        <dbReference type="SAM" id="Phobius"/>
    </source>
</evidence>
<dbReference type="PANTHER" id="PTHR35788:SF1">
    <property type="entry name" value="EXPORTED PROTEIN"/>
    <property type="match status" value="1"/>
</dbReference>